<dbReference type="Gramene" id="Solyc03g093770.1.1">
    <property type="protein sequence ID" value="Solyc03g093770.1.1"/>
    <property type="gene ID" value="Solyc03g093770.1"/>
</dbReference>
<dbReference type="Gene3D" id="2.30.280.10">
    <property type="entry name" value="SRA-YDG"/>
    <property type="match status" value="1"/>
</dbReference>
<evidence type="ECO:0000256" key="4">
    <source>
        <dbReference type="SAM" id="SignalP"/>
    </source>
</evidence>
<feature type="domain" description="YDG" evidence="5">
    <location>
        <begin position="186"/>
        <end position="332"/>
    </location>
</feature>
<dbReference type="STRING" id="4081.K4BIQ3"/>
<dbReference type="PANTHER" id="PTHR45660">
    <property type="entry name" value="HISTONE-LYSINE N-METHYLTRANSFERASE SETMAR"/>
    <property type="match status" value="1"/>
</dbReference>
<reference evidence="6" key="2">
    <citation type="submission" date="2015-06" db="UniProtKB">
        <authorList>
            <consortium name="EnsemblPlants"/>
        </authorList>
    </citation>
    <scope>IDENTIFICATION</scope>
    <source>
        <strain evidence="6">cv. Heinz 1706</strain>
    </source>
</reference>
<organism evidence="6">
    <name type="scientific">Solanum lycopersicum</name>
    <name type="common">Tomato</name>
    <name type="synonym">Lycopersicon esculentum</name>
    <dbReference type="NCBI Taxonomy" id="4081"/>
    <lineage>
        <taxon>Eukaryota</taxon>
        <taxon>Viridiplantae</taxon>
        <taxon>Streptophyta</taxon>
        <taxon>Embryophyta</taxon>
        <taxon>Tracheophyta</taxon>
        <taxon>Spermatophyta</taxon>
        <taxon>Magnoliopsida</taxon>
        <taxon>eudicotyledons</taxon>
        <taxon>Gunneridae</taxon>
        <taxon>Pentapetalae</taxon>
        <taxon>asterids</taxon>
        <taxon>lamiids</taxon>
        <taxon>Solanales</taxon>
        <taxon>Solanaceae</taxon>
        <taxon>Solanoideae</taxon>
        <taxon>Solaneae</taxon>
        <taxon>Solanum</taxon>
        <taxon>Solanum subgen. Lycopersicon</taxon>
    </lineage>
</organism>
<dbReference type="EnsemblPlants" id="Solyc03g093770.1.1">
    <property type="protein sequence ID" value="Solyc03g093770.1.1"/>
    <property type="gene ID" value="Solyc03g093770.1"/>
</dbReference>
<dbReference type="SUPFAM" id="SSF82199">
    <property type="entry name" value="SET domain"/>
    <property type="match status" value="1"/>
</dbReference>
<reference evidence="6" key="1">
    <citation type="journal article" date="2012" name="Nature">
        <title>The tomato genome sequence provides insights into fleshy fruit evolution.</title>
        <authorList>
            <consortium name="Tomato Genome Consortium"/>
        </authorList>
    </citation>
    <scope>NUCLEOTIDE SEQUENCE [LARGE SCALE GENOMIC DNA]</scope>
    <source>
        <strain evidence="6">cv. Heinz 1706</strain>
    </source>
</reference>
<dbReference type="SMART" id="SM00466">
    <property type="entry name" value="SRA"/>
    <property type="match status" value="1"/>
</dbReference>
<dbReference type="InterPro" id="IPR051357">
    <property type="entry name" value="H3K9_HMTase_SUVAR3-9"/>
</dbReference>
<dbReference type="InterPro" id="IPR015947">
    <property type="entry name" value="PUA-like_sf"/>
</dbReference>
<dbReference type="PaxDb" id="4081-Solyc03g093770.1.1"/>
<evidence type="ECO:0000256" key="3">
    <source>
        <dbReference type="PROSITE-ProRule" id="PRU00358"/>
    </source>
</evidence>
<dbReference type="Gene3D" id="2.170.270.10">
    <property type="entry name" value="SET domain"/>
    <property type="match status" value="1"/>
</dbReference>
<dbReference type="InterPro" id="IPR036987">
    <property type="entry name" value="SRA-YDG_sf"/>
</dbReference>
<keyword evidence="4" id="KW-0732">Signal</keyword>
<dbReference type="InterPro" id="IPR046341">
    <property type="entry name" value="SET_dom_sf"/>
</dbReference>
<dbReference type="PROSITE" id="PS51015">
    <property type="entry name" value="YDG"/>
    <property type="match status" value="1"/>
</dbReference>
<evidence type="ECO:0000313" key="6">
    <source>
        <dbReference type="EnsemblPlants" id="Solyc03g093770.1.1"/>
    </source>
</evidence>
<comment type="subcellular location">
    <subcellularLocation>
        <location evidence="1">Chromosome</location>
    </subcellularLocation>
    <subcellularLocation>
        <location evidence="3">Nucleus</location>
    </subcellularLocation>
</comment>
<dbReference type="OMA" id="CWQERGP"/>
<feature type="signal peptide" evidence="4">
    <location>
        <begin position="1"/>
        <end position="18"/>
    </location>
</feature>
<dbReference type="SUPFAM" id="SSF88697">
    <property type="entry name" value="PUA domain-like"/>
    <property type="match status" value="1"/>
</dbReference>
<evidence type="ECO:0000259" key="5">
    <source>
        <dbReference type="PROSITE" id="PS51015"/>
    </source>
</evidence>
<dbReference type="AlphaFoldDB" id="K4BIQ3"/>
<keyword evidence="7" id="KW-1185">Reference proteome</keyword>
<dbReference type="PhylomeDB" id="K4BIQ3"/>
<name>K4BIQ3_SOLLC</name>
<dbReference type="GO" id="GO:0005694">
    <property type="term" value="C:chromosome"/>
    <property type="evidence" value="ECO:0007669"/>
    <property type="project" value="UniProtKB-SubCell"/>
</dbReference>
<evidence type="ECO:0000313" key="7">
    <source>
        <dbReference type="Proteomes" id="UP000004994"/>
    </source>
</evidence>
<protein>
    <recommendedName>
        <fullName evidence="5">YDG domain-containing protein</fullName>
    </recommendedName>
</protein>
<dbReference type="HOGENOM" id="CLU_680436_0_0_1"/>
<dbReference type="Proteomes" id="UP000004994">
    <property type="component" value="Chromosome 3"/>
</dbReference>
<sequence>MTLTQTILLFFSPNLSITSLLLCCQMSFVPVETSTSKKLQKKRHHQMINTRSLSVLKRLRVDSINNFQENYRPSIRQNNVQQHDVLINHKLNVPKISSAYTRCEWFLNGGRSINRSKLPTISENEHIQKRKQVRETLKLFADEYTKFFQEKKVEKQGKHSKRIININAAMILRNQEKWVNSEWAFGHVPGVEIGDRFRFRVELAMVGLHHKIFRGINYVNIDNKKVATSIVDSGRYENETISSEKFIYVGQGGNPRVSVNARVEDQKLERDNLALKNSMDLGYSVRVIYGRPRVDSEKTERKYIYYGLYTVTKCWQERGPTGKYVFKFELQRNPGQPKLTQLVNFSYASKNGDEFQFNPRSSILKADPLVHECGPYCKCPQSCKNRVSQHSLQYDFMVFKTKSKG</sequence>
<keyword evidence="2 3" id="KW-0539">Nucleus</keyword>
<evidence type="ECO:0000256" key="2">
    <source>
        <dbReference type="ARBA" id="ARBA00023242"/>
    </source>
</evidence>
<evidence type="ECO:0000256" key="1">
    <source>
        <dbReference type="ARBA" id="ARBA00004286"/>
    </source>
</evidence>
<proteinExistence type="predicted"/>
<dbReference type="eggNOG" id="KOG1082">
    <property type="taxonomic scope" value="Eukaryota"/>
</dbReference>
<dbReference type="InterPro" id="IPR003105">
    <property type="entry name" value="SRA_YDG"/>
</dbReference>
<dbReference type="GO" id="GO:0005634">
    <property type="term" value="C:nucleus"/>
    <property type="evidence" value="ECO:0007669"/>
    <property type="project" value="UniProtKB-SubCell"/>
</dbReference>
<dbReference type="Pfam" id="PF02182">
    <property type="entry name" value="SAD_SRA"/>
    <property type="match status" value="1"/>
</dbReference>
<dbReference type="InParanoid" id="K4BIQ3"/>
<dbReference type="PANTHER" id="PTHR45660:SF66">
    <property type="entry name" value="SET DOMAIN PROTEIN"/>
    <property type="match status" value="1"/>
</dbReference>
<feature type="chain" id="PRO_5046332002" description="YDG domain-containing protein" evidence="4">
    <location>
        <begin position="19"/>
        <end position="405"/>
    </location>
</feature>
<accession>K4BIQ3</accession>